<evidence type="ECO:0000256" key="5">
    <source>
        <dbReference type="SAM" id="MobiDB-lite"/>
    </source>
</evidence>
<dbReference type="InterPro" id="IPR002480">
    <property type="entry name" value="DAHP_synth_2"/>
</dbReference>
<comment type="similarity">
    <text evidence="1 4">Belongs to the class-II DAHP synthase family.</text>
</comment>
<keyword evidence="3" id="KW-0464">Manganese</keyword>
<keyword evidence="3" id="KW-0104">Cadmium</keyword>
<comment type="cofactor">
    <cofactor evidence="3">
        <name>Mn(2+)</name>
        <dbReference type="ChEBI" id="CHEBI:29035"/>
    </cofactor>
    <cofactor evidence="3">
        <name>Co(2+)</name>
        <dbReference type="ChEBI" id="CHEBI:48828"/>
    </cofactor>
    <cofactor evidence="3">
        <name>Cd(2+)</name>
        <dbReference type="ChEBI" id="CHEBI:48775"/>
    </cofactor>
    <text evidence="3">Binds 1 divalent cation per subunit. The enzyme is active with manganese, cobalt or cadmium ions.</text>
</comment>
<dbReference type="UniPathway" id="UPA00053">
    <property type="reaction ID" value="UER00084"/>
</dbReference>
<feature type="binding site" evidence="3">
    <location>
        <position position="83"/>
    </location>
    <ligand>
        <name>Mn(2+)</name>
        <dbReference type="ChEBI" id="CHEBI:29035"/>
    </ligand>
</feature>
<feature type="binding site" evidence="3">
    <location>
        <position position="287"/>
    </location>
    <ligand>
        <name>phosphoenolpyruvate</name>
        <dbReference type="ChEBI" id="CHEBI:58702"/>
    </ligand>
</feature>
<dbReference type="InterPro" id="IPR013785">
    <property type="entry name" value="Aldolase_TIM"/>
</dbReference>
<evidence type="ECO:0000256" key="2">
    <source>
        <dbReference type="ARBA" id="ARBA00022679"/>
    </source>
</evidence>
<dbReference type="Pfam" id="PF01474">
    <property type="entry name" value="DAHP_synth_2"/>
    <property type="match status" value="2"/>
</dbReference>
<feature type="binding site" evidence="3">
    <location>
        <begin position="233"/>
        <end position="234"/>
    </location>
    <ligand>
        <name>phosphoenolpyruvate</name>
        <dbReference type="ChEBI" id="CHEBI:58702"/>
    </ligand>
</feature>
<evidence type="ECO:0000256" key="1">
    <source>
        <dbReference type="ARBA" id="ARBA00008911"/>
    </source>
</evidence>
<dbReference type="EMBL" id="FNUJ01000014">
    <property type="protein sequence ID" value="SEF37549.1"/>
    <property type="molecule type" value="Genomic_DNA"/>
</dbReference>
<keyword evidence="4" id="KW-0057">Aromatic amino acid biosynthesis</keyword>
<evidence type="ECO:0000313" key="6">
    <source>
        <dbReference type="EMBL" id="SEF37549.1"/>
    </source>
</evidence>
<feature type="binding site" evidence="3">
    <location>
        <position position="122"/>
    </location>
    <ligand>
        <name>phosphoenolpyruvate</name>
        <dbReference type="ChEBI" id="CHEBI:58702"/>
    </ligand>
</feature>
<dbReference type="Gene3D" id="3.20.20.70">
    <property type="entry name" value="Aldolase class I"/>
    <property type="match status" value="1"/>
</dbReference>
<keyword evidence="4" id="KW-0028">Amino-acid biosynthesis</keyword>
<reference evidence="7" key="1">
    <citation type="submission" date="2016-10" db="EMBL/GenBank/DDBJ databases">
        <authorList>
            <person name="Varghese N."/>
            <person name="Submissions S."/>
        </authorList>
    </citation>
    <scope>NUCLEOTIDE SEQUENCE [LARGE SCALE GENOMIC DNA]</scope>
    <source>
        <strain evidence="7">DSM 44654</strain>
    </source>
</reference>
<keyword evidence="3" id="KW-0170">Cobalt</keyword>
<dbReference type="PANTHER" id="PTHR21337">
    <property type="entry name" value="PHOSPHO-2-DEHYDRO-3-DEOXYHEPTONATE ALDOLASE 1, 2"/>
    <property type="match status" value="1"/>
</dbReference>
<name>A0A1H5RGY1_9PSEU</name>
<accession>A0A1H5RGY1</accession>
<feature type="region of interest" description="Disordered" evidence="5">
    <location>
        <begin position="1"/>
        <end position="29"/>
    </location>
</feature>
<feature type="binding site" evidence="3">
    <location>
        <position position="360"/>
    </location>
    <ligand>
        <name>Mn(2+)</name>
        <dbReference type="ChEBI" id="CHEBI:29035"/>
    </ligand>
</feature>
<evidence type="ECO:0000256" key="4">
    <source>
        <dbReference type="RuleBase" id="RU363071"/>
    </source>
</evidence>
<dbReference type="GO" id="GO:0003849">
    <property type="term" value="F:3-deoxy-7-phosphoheptulonate synthase activity"/>
    <property type="evidence" value="ECO:0007669"/>
    <property type="project" value="UniProtKB-EC"/>
</dbReference>
<dbReference type="EC" id="2.5.1.54" evidence="4"/>
<dbReference type="Proteomes" id="UP000198878">
    <property type="component" value="Unassembled WGS sequence"/>
</dbReference>
<evidence type="ECO:0000256" key="3">
    <source>
        <dbReference type="PIRSR" id="PIRSR602480-1"/>
    </source>
</evidence>
<dbReference type="GO" id="GO:0009423">
    <property type="term" value="P:chorismate biosynthetic process"/>
    <property type="evidence" value="ECO:0007669"/>
    <property type="project" value="UniProtKB-UniPathway"/>
</dbReference>
<feature type="binding site" evidence="3">
    <location>
        <position position="256"/>
    </location>
    <ligand>
        <name>phosphoenolpyruvate</name>
        <dbReference type="ChEBI" id="CHEBI:58702"/>
    </ligand>
</feature>
<protein>
    <recommendedName>
        <fullName evidence="4">Phospho-2-dehydro-3-deoxyheptonate aldolase</fullName>
        <ecNumber evidence="4">2.5.1.54</ecNumber>
    </recommendedName>
</protein>
<dbReference type="STRING" id="218821.SAMN05421837_114109"/>
<dbReference type="OrthoDB" id="9766852at2"/>
<dbReference type="GO" id="GO:0009073">
    <property type="term" value="P:aromatic amino acid family biosynthetic process"/>
    <property type="evidence" value="ECO:0007669"/>
    <property type="project" value="UniProtKB-KW"/>
</dbReference>
<dbReference type="PANTHER" id="PTHR21337:SF0">
    <property type="entry name" value="PHOSPHO-2-DEHYDRO-3-DEOXYHEPTONATE ALDOLASE"/>
    <property type="match status" value="1"/>
</dbReference>
<feature type="binding site" evidence="3">
    <location>
        <position position="318"/>
    </location>
    <ligand>
        <name>Mn(2+)</name>
        <dbReference type="ChEBI" id="CHEBI:29035"/>
    </ligand>
</feature>
<proteinExistence type="inferred from homology"/>
<feature type="binding site" evidence="3">
    <location>
        <position position="387"/>
    </location>
    <ligand>
        <name>Mn(2+)</name>
        <dbReference type="ChEBI" id="CHEBI:29035"/>
    </ligand>
</feature>
<dbReference type="GO" id="GO:0008652">
    <property type="term" value="P:amino acid biosynthetic process"/>
    <property type="evidence" value="ECO:0007669"/>
    <property type="project" value="UniProtKB-KW"/>
</dbReference>
<keyword evidence="7" id="KW-1185">Reference proteome</keyword>
<sequence length="416" mass="44933">MRKTLPARARPVLHRTPDPGAETLTGYPAAQQPQWPDRAELAEVRDTLAEREDVVGPAEVLQLRSLLARAAEGEFCVLQAGDCAEDPADTGVRAVARKIGMLDTLAEVMRVGSGRPVLEVGRIAGQYAKPRSANVEEVDGRELPVYRGPIVNSPEPTAEARTPDPARILAAHRAALDVRASIGRLGRGSGADPAERIWTSHEALLLDYEVPLVRGMPGGRRYLASTHWPWIGERTRRPDGAHVHLLSTVVNPVAAKVSAKASIEDVLELCGRIDPFRTPGRLTLIPRFGAARIGQLAPLVRAVRAAGHPVLWLCDPMHGNTVVADDGLKVRWLEDIMNELRQFVRIVTVEGGACAGLHMEASPSEISECHGAGITASRGPGYTTLCDPRLNLTQAVALTAHWQPETTSELRTELAS</sequence>
<comment type="catalytic activity">
    <reaction evidence="4">
        <text>D-erythrose 4-phosphate + phosphoenolpyruvate + H2O = 7-phospho-2-dehydro-3-deoxy-D-arabino-heptonate + phosphate</text>
        <dbReference type="Rhea" id="RHEA:14717"/>
        <dbReference type="ChEBI" id="CHEBI:15377"/>
        <dbReference type="ChEBI" id="CHEBI:16897"/>
        <dbReference type="ChEBI" id="CHEBI:43474"/>
        <dbReference type="ChEBI" id="CHEBI:58394"/>
        <dbReference type="ChEBI" id="CHEBI:58702"/>
        <dbReference type="EC" id="2.5.1.54"/>
    </reaction>
</comment>
<keyword evidence="2 4" id="KW-0808">Transferase</keyword>
<dbReference type="RefSeq" id="WP_086678488.1">
    <property type="nucleotide sequence ID" value="NZ_FNUJ01000014.1"/>
</dbReference>
<gene>
    <name evidence="6" type="ORF">SAMN05421837_114109</name>
</gene>
<dbReference type="SUPFAM" id="SSF51569">
    <property type="entry name" value="Aldolase"/>
    <property type="match status" value="1"/>
</dbReference>
<comment type="pathway">
    <text evidence="4">Metabolic intermediate biosynthesis; chorismate biosynthesis; chorismate from D-erythrose 4-phosphate and phosphoenolpyruvate: step 1/7.</text>
</comment>
<organism evidence="6 7">
    <name type="scientific">Amycolatopsis pretoriensis</name>
    <dbReference type="NCBI Taxonomy" id="218821"/>
    <lineage>
        <taxon>Bacteria</taxon>
        <taxon>Bacillati</taxon>
        <taxon>Actinomycetota</taxon>
        <taxon>Actinomycetes</taxon>
        <taxon>Pseudonocardiales</taxon>
        <taxon>Pseudonocardiaceae</taxon>
        <taxon>Amycolatopsis</taxon>
    </lineage>
</organism>
<evidence type="ECO:0000313" key="7">
    <source>
        <dbReference type="Proteomes" id="UP000198878"/>
    </source>
</evidence>
<dbReference type="AlphaFoldDB" id="A0A1H5RGY1"/>